<dbReference type="EMBL" id="MU393543">
    <property type="protein sequence ID" value="KAI4861720.1"/>
    <property type="molecule type" value="Genomic_DNA"/>
</dbReference>
<gene>
    <name evidence="1" type="ORF">F4820DRAFT_432491</name>
</gene>
<reference evidence="1 2" key="1">
    <citation type="journal article" date="2022" name="New Phytol.">
        <title>Ecological generalism drives hyperdiversity of secondary metabolite gene clusters in xylarialean endophytes.</title>
        <authorList>
            <person name="Franco M.E.E."/>
            <person name="Wisecaver J.H."/>
            <person name="Arnold A.E."/>
            <person name="Ju Y.M."/>
            <person name="Slot J.C."/>
            <person name="Ahrendt S."/>
            <person name="Moore L.P."/>
            <person name="Eastman K.E."/>
            <person name="Scott K."/>
            <person name="Konkel Z."/>
            <person name="Mondo S.J."/>
            <person name="Kuo A."/>
            <person name="Hayes R.D."/>
            <person name="Haridas S."/>
            <person name="Andreopoulos B."/>
            <person name="Riley R."/>
            <person name="LaButti K."/>
            <person name="Pangilinan J."/>
            <person name="Lipzen A."/>
            <person name="Amirebrahimi M."/>
            <person name="Yan J."/>
            <person name="Adam C."/>
            <person name="Keymanesh K."/>
            <person name="Ng V."/>
            <person name="Louie K."/>
            <person name="Northen T."/>
            <person name="Drula E."/>
            <person name="Henrissat B."/>
            <person name="Hsieh H.M."/>
            <person name="Youens-Clark K."/>
            <person name="Lutzoni F."/>
            <person name="Miadlikowska J."/>
            <person name="Eastwood D.C."/>
            <person name="Hamelin R.C."/>
            <person name="Grigoriev I.V."/>
            <person name="U'Ren J.M."/>
        </authorList>
    </citation>
    <scope>NUCLEOTIDE SEQUENCE [LARGE SCALE GENOMIC DNA]</scope>
    <source>
        <strain evidence="1 2">CBS 119005</strain>
    </source>
</reference>
<evidence type="ECO:0000313" key="1">
    <source>
        <dbReference type="EMBL" id="KAI4861720.1"/>
    </source>
</evidence>
<protein>
    <submittedName>
        <fullName evidence="1">Uncharacterized protein</fullName>
    </submittedName>
</protein>
<evidence type="ECO:0000313" key="2">
    <source>
        <dbReference type="Proteomes" id="UP001497700"/>
    </source>
</evidence>
<keyword evidence="2" id="KW-1185">Reference proteome</keyword>
<accession>A0ACB9YRR3</accession>
<name>A0ACB9YRR3_9PEZI</name>
<comment type="caution">
    <text evidence="1">The sequence shown here is derived from an EMBL/GenBank/DDBJ whole genome shotgun (WGS) entry which is preliminary data.</text>
</comment>
<proteinExistence type="predicted"/>
<dbReference type="Proteomes" id="UP001497700">
    <property type="component" value="Unassembled WGS sequence"/>
</dbReference>
<sequence>MQTRQASESRLCVLMAIPLGRYLQLVALADDYLKPVTRSVSEARHKMSASIPAVPFIRSAPRSRLCGWPSISRNQERLT</sequence>
<organism evidence="1 2">
    <name type="scientific">Hypoxylon rubiginosum</name>
    <dbReference type="NCBI Taxonomy" id="110542"/>
    <lineage>
        <taxon>Eukaryota</taxon>
        <taxon>Fungi</taxon>
        <taxon>Dikarya</taxon>
        <taxon>Ascomycota</taxon>
        <taxon>Pezizomycotina</taxon>
        <taxon>Sordariomycetes</taxon>
        <taxon>Xylariomycetidae</taxon>
        <taxon>Xylariales</taxon>
        <taxon>Hypoxylaceae</taxon>
        <taxon>Hypoxylon</taxon>
    </lineage>
</organism>